<dbReference type="AlphaFoldDB" id="A0A4E0RBI0"/>
<dbReference type="EMBL" id="JSZA02000297">
    <property type="protein sequence ID" value="TGN99866.1"/>
    <property type="molecule type" value="Genomic_DNA"/>
</dbReference>
<name>A0A4E0RBI0_9GAMM</name>
<gene>
    <name evidence="2" type="ORF">PN36_32665</name>
</gene>
<sequence length="84" mass="9587">MAQAAFASNLKKIKTNNDKQYVIRMDKSKPNQNLVCVLTYPFLNNWVSLFVVLCFDLSFFKIVPTRNAIFSKNGISKFVPNKPA</sequence>
<keyword evidence="1" id="KW-0812">Transmembrane</keyword>
<dbReference type="Proteomes" id="UP000030428">
    <property type="component" value="Unassembled WGS sequence"/>
</dbReference>
<evidence type="ECO:0000256" key="1">
    <source>
        <dbReference type="SAM" id="Phobius"/>
    </source>
</evidence>
<keyword evidence="1" id="KW-0472">Membrane</keyword>
<organism evidence="2 3">
    <name type="scientific">Candidatus Thiomargarita nelsonii</name>
    <dbReference type="NCBI Taxonomy" id="1003181"/>
    <lineage>
        <taxon>Bacteria</taxon>
        <taxon>Pseudomonadati</taxon>
        <taxon>Pseudomonadota</taxon>
        <taxon>Gammaproteobacteria</taxon>
        <taxon>Thiotrichales</taxon>
        <taxon>Thiotrichaceae</taxon>
        <taxon>Thiomargarita</taxon>
    </lineage>
</organism>
<evidence type="ECO:0000313" key="2">
    <source>
        <dbReference type="EMBL" id="TGN99866.1"/>
    </source>
</evidence>
<keyword evidence="1" id="KW-1133">Transmembrane helix</keyword>
<proteinExistence type="predicted"/>
<reference evidence="2 3" key="1">
    <citation type="journal article" date="2016" name="Front. Microbiol.">
        <title>Single-Cell (Meta-)Genomics of a Dimorphic Candidatus Thiomargarita nelsonii Reveals Genomic Plasticity.</title>
        <authorList>
            <person name="Flood B.E."/>
            <person name="Fliss P."/>
            <person name="Jones D.S."/>
            <person name="Dick G.J."/>
            <person name="Jain S."/>
            <person name="Kaster A.K."/>
            <person name="Winkel M."/>
            <person name="Mussmann M."/>
            <person name="Bailey J."/>
        </authorList>
    </citation>
    <scope>NUCLEOTIDE SEQUENCE [LARGE SCALE GENOMIC DNA]</scope>
    <source>
        <strain evidence="2">Hydrate Ridge</strain>
    </source>
</reference>
<comment type="caution">
    <text evidence="2">The sequence shown here is derived from an EMBL/GenBank/DDBJ whole genome shotgun (WGS) entry which is preliminary data.</text>
</comment>
<accession>A0A4E0RBI0</accession>
<protein>
    <submittedName>
        <fullName evidence="2">Uncharacterized protein</fullName>
    </submittedName>
</protein>
<evidence type="ECO:0000313" key="3">
    <source>
        <dbReference type="Proteomes" id="UP000030428"/>
    </source>
</evidence>
<keyword evidence="3" id="KW-1185">Reference proteome</keyword>
<feature type="transmembrane region" description="Helical" evidence="1">
    <location>
        <begin position="43"/>
        <end position="63"/>
    </location>
</feature>